<accession>A0A402APQ0</accession>
<evidence type="ECO:0000256" key="1">
    <source>
        <dbReference type="SAM" id="MobiDB-lite"/>
    </source>
</evidence>
<sequence>MFAAQRRPRQAVPFPPGPRAQQVPGTHDRRVQNPLIVRGIVQSEQSQQRTRGASDNIQPVIAVDAFWRNQAGKQAGVCEQLRLVQELAGLRQRVDDRTQTDAAPIPISLISRSASSRAR</sequence>
<dbReference type="Proteomes" id="UP000287188">
    <property type="component" value="Unassembled WGS sequence"/>
</dbReference>
<organism evidence="2 3">
    <name type="scientific">Dictyobacter kobayashii</name>
    <dbReference type="NCBI Taxonomy" id="2014872"/>
    <lineage>
        <taxon>Bacteria</taxon>
        <taxon>Bacillati</taxon>
        <taxon>Chloroflexota</taxon>
        <taxon>Ktedonobacteria</taxon>
        <taxon>Ktedonobacterales</taxon>
        <taxon>Dictyobacteraceae</taxon>
        <taxon>Dictyobacter</taxon>
    </lineage>
</organism>
<gene>
    <name evidence="2" type="ORF">KDK_49430</name>
</gene>
<dbReference type="EMBL" id="BIFS01000001">
    <property type="protein sequence ID" value="GCE21143.1"/>
    <property type="molecule type" value="Genomic_DNA"/>
</dbReference>
<protein>
    <submittedName>
        <fullName evidence="2">Uncharacterized protein</fullName>
    </submittedName>
</protein>
<reference evidence="3" key="1">
    <citation type="submission" date="2018-12" db="EMBL/GenBank/DDBJ databases">
        <title>Tengunoibacter tsumagoiensis gen. nov., sp. nov., Dictyobacter kobayashii sp. nov., D. alpinus sp. nov., and D. joshuensis sp. nov. and description of Dictyobacteraceae fam. nov. within the order Ktedonobacterales isolated from Tengu-no-mugimeshi.</title>
        <authorList>
            <person name="Wang C.M."/>
            <person name="Zheng Y."/>
            <person name="Sakai Y."/>
            <person name="Toyoda A."/>
            <person name="Minakuchi Y."/>
            <person name="Abe K."/>
            <person name="Yokota A."/>
            <person name="Yabe S."/>
        </authorList>
    </citation>
    <scope>NUCLEOTIDE SEQUENCE [LARGE SCALE GENOMIC DNA]</scope>
    <source>
        <strain evidence="3">Uno11</strain>
    </source>
</reference>
<keyword evidence="3" id="KW-1185">Reference proteome</keyword>
<proteinExistence type="predicted"/>
<feature type="region of interest" description="Disordered" evidence="1">
    <location>
        <begin position="1"/>
        <end position="32"/>
    </location>
</feature>
<dbReference type="AlphaFoldDB" id="A0A402APQ0"/>
<evidence type="ECO:0000313" key="3">
    <source>
        <dbReference type="Proteomes" id="UP000287188"/>
    </source>
</evidence>
<name>A0A402APQ0_9CHLR</name>
<evidence type="ECO:0000313" key="2">
    <source>
        <dbReference type="EMBL" id="GCE21143.1"/>
    </source>
</evidence>
<comment type="caution">
    <text evidence="2">The sequence shown here is derived from an EMBL/GenBank/DDBJ whole genome shotgun (WGS) entry which is preliminary data.</text>
</comment>